<gene>
    <name evidence="2" type="ORF">ACFP0N_26510</name>
</gene>
<evidence type="ECO:0000256" key="1">
    <source>
        <dbReference type="SAM" id="MobiDB-lite"/>
    </source>
</evidence>
<sequence>MSNPVEQYMPQAPARIGQGTAVEQSRAVAEVQAAIVVAQQCPRNLSAAVAEMRQSCQNYTLAQRSTFRFSRGSGTVNGPSIHLARELARCWGNIQYGLTELRRDDAAGESEMQAWAWDVQTNTRNSSTFIVPHKRDTKDGARVLTDMRDIYENNANNGARRVREAIFAVLPAWYIEEAKTLCAQALKNGGGQPLAQRIADARAAYEAVGVTVDQLEQKVTRPVDKWTDHDVAQLQVIYNSIDRGEVTRDEEFPPPRVTAEEIAEASQPTTGPAAWPQVVQPGGAE</sequence>
<accession>A0ABW1F3L5</accession>
<name>A0ABW1F3L5_9ACTN</name>
<evidence type="ECO:0000313" key="3">
    <source>
        <dbReference type="Proteomes" id="UP001596067"/>
    </source>
</evidence>
<evidence type="ECO:0000313" key="2">
    <source>
        <dbReference type="EMBL" id="MFC5888524.1"/>
    </source>
</evidence>
<dbReference type="Proteomes" id="UP001596067">
    <property type="component" value="Unassembled WGS sequence"/>
</dbReference>
<dbReference type="EMBL" id="JBHSOD010000041">
    <property type="protein sequence ID" value="MFC5888524.1"/>
    <property type="molecule type" value="Genomic_DNA"/>
</dbReference>
<comment type="caution">
    <text evidence="2">The sequence shown here is derived from an EMBL/GenBank/DDBJ whole genome shotgun (WGS) entry which is preliminary data.</text>
</comment>
<proteinExistence type="predicted"/>
<feature type="region of interest" description="Disordered" evidence="1">
    <location>
        <begin position="245"/>
        <end position="285"/>
    </location>
</feature>
<protein>
    <submittedName>
        <fullName evidence="2">Uncharacterized protein</fullName>
    </submittedName>
</protein>
<keyword evidence="3" id="KW-1185">Reference proteome</keyword>
<dbReference type="RefSeq" id="WP_313763560.1">
    <property type="nucleotide sequence ID" value="NZ_BAAAVH010000113.1"/>
</dbReference>
<reference evidence="3" key="1">
    <citation type="journal article" date="2019" name="Int. J. Syst. Evol. Microbiol.">
        <title>The Global Catalogue of Microorganisms (GCM) 10K type strain sequencing project: providing services to taxonomists for standard genome sequencing and annotation.</title>
        <authorList>
            <consortium name="The Broad Institute Genomics Platform"/>
            <consortium name="The Broad Institute Genome Sequencing Center for Infectious Disease"/>
            <person name="Wu L."/>
            <person name="Ma J."/>
        </authorList>
    </citation>
    <scope>NUCLEOTIDE SEQUENCE [LARGE SCALE GENOMIC DNA]</scope>
    <source>
        <strain evidence="3">CGMCC 4.1469</strain>
    </source>
</reference>
<organism evidence="2 3">
    <name type="scientific">Kitasatospora aburaviensis</name>
    <dbReference type="NCBI Taxonomy" id="67265"/>
    <lineage>
        <taxon>Bacteria</taxon>
        <taxon>Bacillati</taxon>
        <taxon>Actinomycetota</taxon>
        <taxon>Actinomycetes</taxon>
        <taxon>Kitasatosporales</taxon>
        <taxon>Streptomycetaceae</taxon>
        <taxon>Kitasatospora</taxon>
    </lineage>
</organism>